<dbReference type="Proteomes" id="UP000278746">
    <property type="component" value="Unassembled WGS sequence"/>
</dbReference>
<reference evidence="1 2" key="1">
    <citation type="submission" date="2018-10" db="EMBL/GenBank/DDBJ databases">
        <title>Bacillus Keqinensis sp. nov., a moderately halophilic bacterium isolated from a saline-alkaline lake.</title>
        <authorList>
            <person name="Wang H."/>
        </authorList>
    </citation>
    <scope>NUCLEOTIDE SEQUENCE [LARGE SCALE GENOMIC DNA]</scope>
    <source>
        <strain evidence="1 2">KQ-3</strain>
    </source>
</reference>
<dbReference type="RefSeq" id="WP_122900736.1">
    <property type="nucleotide sequence ID" value="NZ_RHIB01000003.1"/>
</dbReference>
<protein>
    <submittedName>
        <fullName evidence="1">Uncharacterized protein</fullName>
    </submittedName>
</protein>
<keyword evidence="2" id="KW-1185">Reference proteome</keyword>
<proteinExistence type="predicted"/>
<organism evidence="1 2">
    <name type="scientific">Alteribacter keqinensis</name>
    <dbReference type="NCBI Taxonomy" id="2483800"/>
    <lineage>
        <taxon>Bacteria</taxon>
        <taxon>Bacillati</taxon>
        <taxon>Bacillota</taxon>
        <taxon>Bacilli</taxon>
        <taxon>Bacillales</taxon>
        <taxon>Bacillaceae</taxon>
        <taxon>Alteribacter</taxon>
    </lineage>
</organism>
<accession>A0A3M7TPC1</accession>
<dbReference type="OrthoDB" id="3518779at2"/>
<dbReference type="EMBL" id="RHIB01000003">
    <property type="protein sequence ID" value="RNA66867.1"/>
    <property type="molecule type" value="Genomic_DNA"/>
</dbReference>
<evidence type="ECO:0000313" key="1">
    <source>
        <dbReference type="EMBL" id="RNA66867.1"/>
    </source>
</evidence>
<dbReference type="AlphaFoldDB" id="A0A3M7TPC1"/>
<name>A0A3M7TPC1_9BACI</name>
<evidence type="ECO:0000313" key="2">
    <source>
        <dbReference type="Proteomes" id="UP000278746"/>
    </source>
</evidence>
<sequence length="215" mass="24423">MNLIKTFALNKSRLLKAPELDLSSEAKSEFEAIYNDWITKGNGAFIPYESNYPVSLFLNYIIETKNILVHGSNNPSIDCFEPKDSTLFNGKPVKAVFAASDGNWSLFFAVVKKEGYSGSIRNLCLTAPTKKGVKRYYYFSVNRNVHWTDGTIYFFPKEPFKQGGIRNEWISESPVEPLAKLAVKPEDFPFWGKVSRHSETESALKTILKAFTLRK</sequence>
<comment type="caution">
    <text evidence="1">The sequence shown here is derived from an EMBL/GenBank/DDBJ whole genome shotgun (WGS) entry which is preliminary data.</text>
</comment>
<gene>
    <name evidence="1" type="ORF">EBO34_16825</name>
</gene>